<dbReference type="EMBL" id="CAUYUJ010016782">
    <property type="protein sequence ID" value="CAK0868792.1"/>
    <property type="molecule type" value="Genomic_DNA"/>
</dbReference>
<gene>
    <name evidence="2" type="ORF">PCOR1329_LOCUS55339</name>
</gene>
<protein>
    <submittedName>
        <fullName evidence="2">Uncharacterized protein</fullName>
    </submittedName>
</protein>
<feature type="compositionally biased region" description="Basic and acidic residues" evidence="1">
    <location>
        <begin position="162"/>
        <end position="173"/>
    </location>
</feature>
<sequence>APVGAPAACEALAAAAGAAAPARRKQAAGHWQGFLGGGAGPARARHIRSHLEFDGASARGCDVAFWQGRHAGARPGARLPGRLLEVQDVYDMWPLQLCELRPAGPLRPVGHPVAPQRGPEAPQPGRDEADGDRSPVNDAHHRRCAGDDTRWARVRYAERVCRSGDGHRPDGQHLARAQPADGGARTGARPPGRRPQRPRRLPGMRQLGQGDQGHPRRDAAGRQARRPVPLHAQHPHPHHSHRGADLLHHRVYGLERGPRGQEAAVRAGQVVHAGQRRARGLHKLVQLTTSGGLGCAGRPVAM</sequence>
<evidence type="ECO:0000313" key="2">
    <source>
        <dbReference type="EMBL" id="CAK0868792.1"/>
    </source>
</evidence>
<evidence type="ECO:0000256" key="1">
    <source>
        <dbReference type="SAM" id="MobiDB-lite"/>
    </source>
</evidence>
<feature type="region of interest" description="Disordered" evidence="1">
    <location>
        <begin position="162"/>
        <end position="224"/>
    </location>
</feature>
<name>A0ABN9V7B0_9DINO</name>
<feature type="compositionally biased region" description="Basic residues" evidence="1">
    <location>
        <begin position="191"/>
        <end position="202"/>
    </location>
</feature>
<keyword evidence="3" id="KW-1185">Reference proteome</keyword>
<feature type="non-terminal residue" evidence="2">
    <location>
        <position position="1"/>
    </location>
</feature>
<accession>A0ABN9V7B0</accession>
<dbReference type="Proteomes" id="UP001189429">
    <property type="component" value="Unassembled WGS sequence"/>
</dbReference>
<organism evidence="2 3">
    <name type="scientific">Prorocentrum cordatum</name>
    <dbReference type="NCBI Taxonomy" id="2364126"/>
    <lineage>
        <taxon>Eukaryota</taxon>
        <taxon>Sar</taxon>
        <taxon>Alveolata</taxon>
        <taxon>Dinophyceae</taxon>
        <taxon>Prorocentrales</taxon>
        <taxon>Prorocentraceae</taxon>
        <taxon>Prorocentrum</taxon>
    </lineage>
</organism>
<proteinExistence type="predicted"/>
<evidence type="ECO:0000313" key="3">
    <source>
        <dbReference type="Proteomes" id="UP001189429"/>
    </source>
</evidence>
<reference evidence="2" key="1">
    <citation type="submission" date="2023-10" db="EMBL/GenBank/DDBJ databases">
        <authorList>
            <person name="Chen Y."/>
            <person name="Shah S."/>
            <person name="Dougan E. K."/>
            <person name="Thang M."/>
            <person name="Chan C."/>
        </authorList>
    </citation>
    <scope>NUCLEOTIDE SEQUENCE [LARGE SCALE GENOMIC DNA]</scope>
</reference>
<comment type="caution">
    <text evidence="2">The sequence shown here is derived from an EMBL/GenBank/DDBJ whole genome shotgun (WGS) entry which is preliminary data.</text>
</comment>
<feature type="region of interest" description="Disordered" evidence="1">
    <location>
        <begin position="108"/>
        <end position="142"/>
    </location>
</feature>
<feature type="compositionally biased region" description="Basic and acidic residues" evidence="1">
    <location>
        <begin position="125"/>
        <end position="142"/>
    </location>
</feature>